<keyword evidence="1" id="KW-1133">Transmembrane helix</keyword>
<feature type="transmembrane region" description="Helical" evidence="1">
    <location>
        <begin position="159"/>
        <end position="180"/>
    </location>
</feature>
<feature type="transmembrane region" description="Helical" evidence="1">
    <location>
        <begin position="118"/>
        <end position="139"/>
    </location>
</feature>
<evidence type="ECO:0000256" key="1">
    <source>
        <dbReference type="SAM" id="Phobius"/>
    </source>
</evidence>
<evidence type="ECO:0000313" key="3">
    <source>
        <dbReference type="Proteomes" id="UP000185511"/>
    </source>
</evidence>
<proteinExistence type="predicted"/>
<keyword evidence="1" id="KW-0472">Membrane</keyword>
<organism evidence="2 3">
    <name type="scientific">Actinoalloteichus fjordicus</name>
    <dbReference type="NCBI Taxonomy" id="1612552"/>
    <lineage>
        <taxon>Bacteria</taxon>
        <taxon>Bacillati</taxon>
        <taxon>Actinomycetota</taxon>
        <taxon>Actinomycetes</taxon>
        <taxon>Pseudonocardiales</taxon>
        <taxon>Pseudonocardiaceae</taxon>
        <taxon>Actinoalloteichus</taxon>
    </lineage>
</organism>
<accession>A0AAC9LBW0</accession>
<feature type="transmembrane region" description="Helical" evidence="1">
    <location>
        <begin position="233"/>
        <end position="256"/>
    </location>
</feature>
<dbReference type="KEGG" id="acad:UA74_15275"/>
<reference evidence="3" key="1">
    <citation type="submission" date="2016-06" db="EMBL/GenBank/DDBJ databases">
        <title>Complete genome sequence of Actinoalloteichus fjordicus DSM 46855 (=ADI127-17), type strain of the new species Actinoalloteichus fjordicus.</title>
        <authorList>
            <person name="Ruckert C."/>
            <person name="Nouioui I."/>
            <person name="Willmese J."/>
            <person name="van Wezel G."/>
            <person name="Klenk H.-P."/>
            <person name="Kalinowski J."/>
            <person name="Zotchev S.B."/>
        </authorList>
    </citation>
    <scope>NUCLEOTIDE SEQUENCE [LARGE SCALE GENOMIC DNA]</scope>
    <source>
        <strain evidence="3">ADI127-7</strain>
    </source>
</reference>
<sequence>MSTAQHLAGPASATAVRFTDVLSAEVTKIRTLPAPWIAVVVAFAANTLLGALAATDTMRFAGPDGQISIGQFGTLLLSPAYAFIAVAVFAAGSEYRSGQLGVSLAAVPNRTRLSAAKLSATAMICVLAAVPVTGPGYLLQHYPDLVAGDLRAAQLLTGLGTVVGVYLLLSLIGYGLAVVVKSVVTPVAALFAIPILVSPMLQGALPDVVRLLPHEAALSILGNPTDPSSALDVGAASLTLSGWAAVFVLLSCWCLARRDSHGG</sequence>
<dbReference type="RefSeq" id="WP_075740907.1">
    <property type="nucleotide sequence ID" value="NZ_CP016076.1"/>
</dbReference>
<evidence type="ECO:0000313" key="2">
    <source>
        <dbReference type="EMBL" id="APU15108.1"/>
    </source>
</evidence>
<feature type="transmembrane region" description="Helical" evidence="1">
    <location>
        <begin position="187"/>
        <end position="205"/>
    </location>
</feature>
<keyword evidence="1" id="KW-0812">Transmembrane</keyword>
<feature type="transmembrane region" description="Helical" evidence="1">
    <location>
        <begin position="36"/>
        <end position="55"/>
    </location>
</feature>
<dbReference type="Proteomes" id="UP000185511">
    <property type="component" value="Chromosome"/>
</dbReference>
<name>A0AAC9LBW0_9PSEU</name>
<feature type="transmembrane region" description="Helical" evidence="1">
    <location>
        <begin position="67"/>
        <end position="91"/>
    </location>
</feature>
<dbReference type="EMBL" id="CP016076">
    <property type="protein sequence ID" value="APU15108.1"/>
    <property type="molecule type" value="Genomic_DNA"/>
</dbReference>
<dbReference type="AlphaFoldDB" id="A0AAC9LBW0"/>
<protein>
    <submittedName>
        <fullName evidence="2">ABC-2 family transporter protein</fullName>
    </submittedName>
</protein>
<gene>
    <name evidence="2" type="ORF">UA74_15275</name>
</gene>
<keyword evidence="3" id="KW-1185">Reference proteome</keyword>